<dbReference type="NCBIfam" id="TIGR02595">
    <property type="entry name" value="PEP_CTERM"/>
    <property type="match status" value="1"/>
</dbReference>
<dbReference type="EMBL" id="SGWV01000011">
    <property type="protein sequence ID" value="RZS52094.1"/>
    <property type="molecule type" value="Genomic_DNA"/>
</dbReference>
<dbReference type="Proteomes" id="UP000293433">
    <property type="component" value="Unassembled WGS sequence"/>
</dbReference>
<dbReference type="AlphaFoldDB" id="A0A4Q7LDG6"/>
<dbReference type="RefSeq" id="WP_242615629.1">
    <property type="nucleotide sequence ID" value="NZ_SGWV01000011.1"/>
</dbReference>
<proteinExistence type="predicted"/>
<evidence type="ECO:0000313" key="3">
    <source>
        <dbReference type="EMBL" id="RZS52094.1"/>
    </source>
</evidence>
<evidence type="ECO:0000256" key="1">
    <source>
        <dbReference type="SAM" id="SignalP"/>
    </source>
</evidence>
<protein>
    <submittedName>
        <fullName evidence="3">Putative secreted protein with PEP-CTERM sorting signal</fullName>
    </submittedName>
</protein>
<evidence type="ECO:0000259" key="2">
    <source>
        <dbReference type="Pfam" id="PF07589"/>
    </source>
</evidence>
<dbReference type="InterPro" id="IPR013424">
    <property type="entry name" value="Ice-binding_C"/>
</dbReference>
<evidence type="ECO:0000313" key="4">
    <source>
        <dbReference type="Proteomes" id="UP000293433"/>
    </source>
</evidence>
<keyword evidence="4" id="KW-1185">Reference proteome</keyword>
<organism evidence="3 4">
    <name type="scientific">Sphaerotilus mobilis</name>
    <dbReference type="NCBI Taxonomy" id="47994"/>
    <lineage>
        <taxon>Bacteria</taxon>
        <taxon>Pseudomonadati</taxon>
        <taxon>Pseudomonadota</taxon>
        <taxon>Betaproteobacteria</taxon>
        <taxon>Burkholderiales</taxon>
        <taxon>Sphaerotilaceae</taxon>
        <taxon>Sphaerotilus</taxon>
    </lineage>
</organism>
<dbReference type="Pfam" id="PF07589">
    <property type="entry name" value="PEP-CTERM"/>
    <property type="match status" value="1"/>
</dbReference>
<feature type="domain" description="Ice-binding protein C-terminal" evidence="2">
    <location>
        <begin position="205"/>
        <end position="229"/>
    </location>
</feature>
<sequence length="234" mass="24761">MAVHIKHRALALAIALIGLASSATTASAQVVVNQNQEVGNRTFAPSTTNSDPLRGWNDSNISVFNRSATNLAARFDVGTAGTGTGVSFLSQNLGTFALGTLLDLDFVYGIDRTLRTGAVGNVELLKFGFQTFTQGIGWDWAVSDTLWSNSAPGLLSGNGGQAIYSFDANGARVRVAFEGMAGIEYKGFNPWVDNVSVMSNTITTAVPEPESYAMLLAGLGAIGFMSRRRRARTA</sequence>
<feature type="chain" id="PRO_5020383676" evidence="1">
    <location>
        <begin position="29"/>
        <end position="234"/>
    </location>
</feature>
<name>A0A4Q7LDG6_9BURK</name>
<keyword evidence="1" id="KW-0732">Signal</keyword>
<gene>
    <name evidence="3" type="ORF">EV685_3283</name>
</gene>
<feature type="signal peptide" evidence="1">
    <location>
        <begin position="1"/>
        <end position="28"/>
    </location>
</feature>
<comment type="caution">
    <text evidence="3">The sequence shown here is derived from an EMBL/GenBank/DDBJ whole genome shotgun (WGS) entry which is preliminary data.</text>
</comment>
<accession>A0A4Q7LDG6</accession>
<reference evidence="3 4" key="1">
    <citation type="submission" date="2019-02" db="EMBL/GenBank/DDBJ databases">
        <title>Genomic Encyclopedia of Type Strains, Phase IV (KMG-IV): sequencing the most valuable type-strain genomes for metagenomic binning, comparative biology and taxonomic classification.</title>
        <authorList>
            <person name="Goeker M."/>
        </authorList>
    </citation>
    <scope>NUCLEOTIDE SEQUENCE [LARGE SCALE GENOMIC DNA]</scope>
    <source>
        <strain evidence="3 4">DSM 10617</strain>
    </source>
</reference>